<keyword evidence="2" id="KW-0378">Hydrolase</keyword>
<evidence type="ECO:0000256" key="2">
    <source>
        <dbReference type="ARBA" id="ARBA00022801"/>
    </source>
</evidence>
<gene>
    <name evidence="4" type="ORF">LPB144_12830</name>
</gene>
<feature type="transmembrane region" description="Helical" evidence="3">
    <location>
        <begin position="6"/>
        <end position="26"/>
    </location>
</feature>
<dbReference type="InterPro" id="IPR000667">
    <property type="entry name" value="Peptidase_S13"/>
</dbReference>
<evidence type="ECO:0000256" key="3">
    <source>
        <dbReference type="SAM" id="Phobius"/>
    </source>
</evidence>
<dbReference type="GO" id="GO:0004185">
    <property type="term" value="F:serine-type carboxypeptidase activity"/>
    <property type="evidence" value="ECO:0007669"/>
    <property type="project" value="InterPro"/>
</dbReference>
<dbReference type="PANTHER" id="PTHR30023:SF0">
    <property type="entry name" value="PENICILLIN-SENSITIVE CARBOXYPEPTIDASE A"/>
    <property type="match status" value="1"/>
</dbReference>
<dbReference type="Gene3D" id="3.40.710.10">
    <property type="entry name" value="DD-peptidase/beta-lactamase superfamily"/>
    <property type="match status" value="2"/>
</dbReference>
<keyword evidence="5" id="KW-1185">Reference proteome</keyword>
<comment type="similarity">
    <text evidence="1">Belongs to the peptidase S13 family.</text>
</comment>
<dbReference type="PRINTS" id="PR00922">
    <property type="entry name" value="DADACBPTASE3"/>
</dbReference>
<protein>
    <recommendedName>
        <fullName evidence="6">D-alanyl-D-alanine carboxypeptidase</fullName>
    </recommendedName>
</protein>
<name>A0A1L3J807_9FLAO</name>
<proteinExistence type="inferred from homology"/>
<keyword evidence="3" id="KW-0812">Transmembrane</keyword>
<dbReference type="KEGG" id="grl:LPB144_12830"/>
<dbReference type="GO" id="GO:0000270">
    <property type="term" value="P:peptidoglycan metabolic process"/>
    <property type="evidence" value="ECO:0007669"/>
    <property type="project" value="TreeGrafter"/>
</dbReference>
<dbReference type="RefSeq" id="WP_072553924.1">
    <property type="nucleotide sequence ID" value="NZ_CP018153.1"/>
</dbReference>
<dbReference type="EMBL" id="CP018153">
    <property type="protein sequence ID" value="APG61234.1"/>
    <property type="molecule type" value="Genomic_DNA"/>
</dbReference>
<dbReference type="STRING" id="1913577.LPB144_12830"/>
<evidence type="ECO:0000256" key="1">
    <source>
        <dbReference type="ARBA" id="ARBA00006096"/>
    </source>
</evidence>
<organism evidence="4 5">
    <name type="scientific">Christiangramia salexigens</name>
    <dbReference type="NCBI Taxonomy" id="1913577"/>
    <lineage>
        <taxon>Bacteria</taxon>
        <taxon>Pseudomonadati</taxon>
        <taxon>Bacteroidota</taxon>
        <taxon>Flavobacteriia</taxon>
        <taxon>Flavobacteriales</taxon>
        <taxon>Flavobacteriaceae</taxon>
        <taxon>Christiangramia</taxon>
    </lineage>
</organism>
<keyword evidence="3" id="KW-0472">Membrane</keyword>
<keyword evidence="3" id="KW-1133">Transmembrane helix</keyword>
<evidence type="ECO:0008006" key="6">
    <source>
        <dbReference type="Google" id="ProtNLM"/>
    </source>
</evidence>
<dbReference type="AlphaFoldDB" id="A0A1L3J807"/>
<dbReference type="Pfam" id="PF02113">
    <property type="entry name" value="Peptidase_S13"/>
    <property type="match status" value="1"/>
</dbReference>
<dbReference type="SUPFAM" id="SSF56601">
    <property type="entry name" value="beta-lactamase/transpeptidase-like"/>
    <property type="match status" value="1"/>
</dbReference>
<dbReference type="GO" id="GO:0006508">
    <property type="term" value="P:proteolysis"/>
    <property type="evidence" value="ECO:0007669"/>
    <property type="project" value="InterPro"/>
</dbReference>
<evidence type="ECO:0000313" key="5">
    <source>
        <dbReference type="Proteomes" id="UP000182510"/>
    </source>
</evidence>
<accession>A0A1L3J807</accession>
<dbReference type="InterPro" id="IPR012338">
    <property type="entry name" value="Beta-lactam/transpept-like"/>
</dbReference>
<reference evidence="4 5" key="1">
    <citation type="submission" date="2016-11" db="EMBL/GenBank/DDBJ databases">
        <title>Gramella sp. LPB0144 isolated from marine environment.</title>
        <authorList>
            <person name="Kim E."/>
            <person name="Yi H."/>
        </authorList>
    </citation>
    <scope>NUCLEOTIDE SEQUENCE [LARGE SCALE GENOMIC DNA]</scope>
    <source>
        <strain evidence="4 5">LPB0144</strain>
    </source>
</reference>
<sequence>MNTNSFNYIILCLISLVILNSCAPGFKKVIKKDKVFKQAQSALIVYDPAAKKTLFEYNADKYFTPASNTKILTFYAGLKSLNDSVVTFKYSIKGDSLIFSSTGDPSFLNPKFNDSTAHNFLKTSKRKLYYINSNWNDEFYGPGWAWDDYNYAFAAERSAFPIYGNLVTFKHENQKEELLSIPSYFQDCVHYTDLVSTPMRSIDANLFHLPKDVPETYSRQSPFKTSQELSLQLLSDSLKKPIQVIKNDASIILDKELKTISMDTLYKEMLHESDNFIAEQILLMAAHQLSDTLKAEKAINNIKKSFLKGLKDEIYWVDGSGLSRYNLLTPRSLVFVLDKIHQERSEDDLTKLFPTGGSSGTLKGMFTETPAFIFAKSGSLRNNYSLSGYMISRSGKFLIFSFMNSNYTQPSQLLKTRMEEILTGVRNKY</sequence>
<dbReference type="PANTHER" id="PTHR30023">
    <property type="entry name" value="D-ALANYL-D-ALANINE CARBOXYPEPTIDASE"/>
    <property type="match status" value="1"/>
</dbReference>
<dbReference type="Proteomes" id="UP000182510">
    <property type="component" value="Chromosome"/>
</dbReference>
<evidence type="ECO:0000313" key="4">
    <source>
        <dbReference type="EMBL" id="APG61234.1"/>
    </source>
</evidence>